<dbReference type="RefSeq" id="WP_215670756.1">
    <property type="nucleotide sequence ID" value="NZ_JAFJYC010000002.1"/>
</dbReference>
<dbReference type="Proteomes" id="UP000811282">
    <property type="component" value="Unassembled WGS sequence"/>
</dbReference>
<dbReference type="Pfam" id="PF06097">
    <property type="entry name" value="DUF945"/>
    <property type="match status" value="1"/>
</dbReference>
<evidence type="ECO:0000313" key="2">
    <source>
        <dbReference type="Proteomes" id="UP000811282"/>
    </source>
</evidence>
<comment type="caution">
    <text evidence="1">The sequence shown here is derived from an EMBL/GenBank/DDBJ whole genome shotgun (WGS) entry which is preliminary data.</text>
</comment>
<gene>
    <name evidence="1" type="ORF">JZM24_15410</name>
</gene>
<reference evidence="1 2" key="1">
    <citation type="journal article" date="2021" name="Genome Biol. Evol.">
        <title>The evolution of interdependence in a four-way mealybug symbiosis.</title>
        <authorList>
            <person name="Garber A.I."/>
            <person name="Kupper M."/>
            <person name="Laetsch D.R."/>
            <person name="Weldon S.R."/>
            <person name="Ladinsky M.S."/>
            <person name="Bjorkman P.J."/>
            <person name="McCutcheon J.P."/>
        </authorList>
    </citation>
    <scope>NUCLEOTIDE SEQUENCE [LARGE SCALE GENOMIC DNA]</scope>
    <source>
        <strain evidence="1">SOD</strain>
    </source>
</reference>
<dbReference type="InterPro" id="IPR010352">
    <property type="entry name" value="DUF945"/>
</dbReference>
<keyword evidence="2" id="KW-1185">Reference proteome</keyword>
<sequence>MKKTLVAVSVIVILGAAWTGGAWYTGKQFQRRLPELVNDANSRLQSTFPQSGLRFAAENYRRGIFTSRVDVVLQSDGTTGDNKLLKPGEDVRVNEKVDHGPFPFAQLKKGVFIPSMASVHSVLAKTAKTQPLFDAAKAGVPLVAETRVGYSGNTVSKISVAAMDFQNDQTVIRASGGTFDVAADSDGDKLKVTGGIDSLVMGGLNQWQQREQLTLQDFSVDNDTHNGKQGYSIGDNTLKARTLMYNLDGKDILSIDSLSQVTHATEDDDKLSVQVNYALDALHIQGQNFGAGKLNISLSNLDGKAIEAFSDNYHQQVAQIMQQTGAVDPQQQQAQITRAFLQQLPTALKGSPYLTIAPLSWKNTKGESIFTLTLNLNDPAAAQESALMPDQQWARFVNKLDAKLTVPLDMATENTAQFARLQGYNEKDADLLAKQQVQGLAAMGQMLKLTTVADNTLTSSFHYVDNQINLNGQKISIQNFLGVFGVPEGAPQPAEPPAVPHP</sequence>
<proteinExistence type="predicted"/>
<accession>A0ABS5YEK3</accession>
<protein>
    <submittedName>
        <fullName evidence="1">YdgA family protein</fullName>
    </submittedName>
</protein>
<dbReference type="EMBL" id="JAFJYC010000002">
    <property type="protein sequence ID" value="MBT9433157.1"/>
    <property type="molecule type" value="Genomic_DNA"/>
</dbReference>
<organism evidence="1 2">
    <name type="scientific">Candidatus Sodalis endolongispinus</name>
    <dbReference type="NCBI Taxonomy" id="2812662"/>
    <lineage>
        <taxon>Bacteria</taxon>
        <taxon>Pseudomonadati</taxon>
        <taxon>Pseudomonadota</taxon>
        <taxon>Gammaproteobacteria</taxon>
        <taxon>Enterobacterales</taxon>
        <taxon>Bruguierivoracaceae</taxon>
        <taxon>Sodalis</taxon>
    </lineage>
</organism>
<evidence type="ECO:0000313" key="1">
    <source>
        <dbReference type="EMBL" id="MBT9433157.1"/>
    </source>
</evidence>
<name>A0ABS5YEK3_9GAMM</name>